<evidence type="ECO:0000313" key="1">
    <source>
        <dbReference type="EMBL" id="PRQ60518.1"/>
    </source>
</evidence>
<dbReference type="Proteomes" id="UP000238479">
    <property type="component" value="Chromosome 1"/>
</dbReference>
<accession>A0A2P6SPA4</accession>
<dbReference type="AlphaFoldDB" id="A0A2P6SPA4"/>
<name>A0A2P6SPA4_ROSCH</name>
<evidence type="ECO:0000313" key="2">
    <source>
        <dbReference type="Proteomes" id="UP000238479"/>
    </source>
</evidence>
<keyword evidence="2" id="KW-1185">Reference proteome</keyword>
<proteinExistence type="predicted"/>
<reference evidence="1 2" key="1">
    <citation type="journal article" date="2018" name="Nat. Genet.">
        <title>The Rosa genome provides new insights in the design of modern roses.</title>
        <authorList>
            <person name="Bendahmane M."/>
        </authorList>
    </citation>
    <scope>NUCLEOTIDE SEQUENCE [LARGE SCALE GENOMIC DNA]</scope>
    <source>
        <strain evidence="2">cv. Old Blush</strain>
    </source>
</reference>
<comment type="caution">
    <text evidence="1">The sequence shown here is derived from an EMBL/GenBank/DDBJ whole genome shotgun (WGS) entry which is preliminary data.</text>
</comment>
<dbReference type="Gramene" id="PRQ60518">
    <property type="protein sequence ID" value="PRQ60518"/>
    <property type="gene ID" value="RchiOBHm_Chr1g0382171"/>
</dbReference>
<sequence length="71" mass="8150">MKSFSFVDEIVWIQQEEHLLINCTQIQLKALSFTNIGTRHVRSSINSNTDICFFQMAVLCKCSRTLSSHSL</sequence>
<protein>
    <submittedName>
        <fullName evidence="1">Uncharacterized protein</fullName>
    </submittedName>
</protein>
<dbReference type="EMBL" id="PDCK01000039">
    <property type="protein sequence ID" value="PRQ60518.1"/>
    <property type="molecule type" value="Genomic_DNA"/>
</dbReference>
<organism evidence="1 2">
    <name type="scientific">Rosa chinensis</name>
    <name type="common">China rose</name>
    <dbReference type="NCBI Taxonomy" id="74649"/>
    <lineage>
        <taxon>Eukaryota</taxon>
        <taxon>Viridiplantae</taxon>
        <taxon>Streptophyta</taxon>
        <taxon>Embryophyta</taxon>
        <taxon>Tracheophyta</taxon>
        <taxon>Spermatophyta</taxon>
        <taxon>Magnoliopsida</taxon>
        <taxon>eudicotyledons</taxon>
        <taxon>Gunneridae</taxon>
        <taxon>Pentapetalae</taxon>
        <taxon>rosids</taxon>
        <taxon>fabids</taxon>
        <taxon>Rosales</taxon>
        <taxon>Rosaceae</taxon>
        <taxon>Rosoideae</taxon>
        <taxon>Rosoideae incertae sedis</taxon>
        <taxon>Rosa</taxon>
    </lineage>
</organism>
<gene>
    <name evidence="1" type="ORF">RchiOBHm_Chr1g0382171</name>
</gene>